<reference evidence="1 2" key="1">
    <citation type="journal article" date="2021" name="BMC Genomics">
        <title>Datura genome reveals duplications of psychoactive alkaloid biosynthetic genes and high mutation rate following tissue culture.</title>
        <authorList>
            <person name="Rajewski A."/>
            <person name="Carter-House D."/>
            <person name="Stajich J."/>
            <person name="Litt A."/>
        </authorList>
    </citation>
    <scope>NUCLEOTIDE SEQUENCE [LARGE SCALE GENOMIC DNA]</scope>
    <source>
        <strain evidence="1">AR-01</strain>
    </source>
</reference>
<comment type="caution">
    <text evidence="1">The sequence shown here is derived from an EMBL/GenBank/DDBJ whole genome shotgun (WGS) entry which is preliminary data.</text>
</comment>
<evidence type="ECO:0000313" key="2">
    <source>
        <dbReference type="Proteomes" id="UP000823775"/>
    </source>
</evidence>
<keyword evidence="2" id="KW-1185">Reference proteome</keyword>
<proteinExistence type="predicted"/>
<protein>
    <submittedName>
        <fullName evidence="1">Uncharacterized protein</fullName>
    </submittedName>
</protein>
<accession>A0ABS8T106</accession>
<dbReference type="Proteomes" id="UP000823775">
    <property type="component" value="Unassembled WGS sequence"/>
</dbReference>
<name>A0ABS8T106_DATST</name>
<gene>
    <name evidence="1" type="ORF">HAX54_053445</name>
</gene>
<sequence>MDKLAKLMEDGKRDLDFPLFDGFRDPHYHLKAYLNRLRKIIEPVMKEVMTHNKFGHAKPQPKDKGKVMIKPPKLKARRPQVMTQLAEPPSITFEMLRTHGILQPKNNDIPNPLCKDFDPNKHCAFHSGMQGHDTNECRHLKEEIRKLIINGKISQGSSPHLIWYQPPEIIPTSNYTPTYHPPFTMRPPVQTLLYPPPTIAPTSHYISTPYPQFVVATYPHF</sequence>
<evidence type="ECO:0000313" key="1">
    <source>
        <dbReference type="EMBL" id="MCD7464811.1"/>
    </source>
</evidence>
<dbReference type="EMBL" id="JACEIK010000995">
    <property type="protein sequence ID" value="MCD7464811.1"/>
    <property type="molecule type" value="Genomic_DNA"/>
</dbReference>
<organism evidence="1 2">
    <name type="scientific">Datura stramonium</name>
    <name type="common">Jimsonweed</name>
    <name type="synonym">Common thornapple</name>
    <dbReference type="NCBI Taxonomy" id="4076"/>
    <lineage>
        <taxon>Eukaryota</taxon>
        <taxon>Viridiplantae</taxon>
        <taxon>Streptophyta</taxon>
        <taxon>Embryophyta</taxon>
        <taxon>Tracheophyta</taxon>
        <taxon>Spermatophyta</taxon>
        <taxon>Magnoliopsida</taxon>
        <taxon>eudicotyledons</taxon>
        <taxon>Gunneridae</taxon>
        <taxon>Pentapetalae</taxon>
        <taxon>asterids</taxon>
        <taxon>lamiids</taxon>
        <taxon>Solanales</taxon>
        <taxon>Solanaceae</taxon>
        <taxon>Solanoideae</taxon>
        <taxon>Datureae</taxon>
        <taxon>Datura</taxon>
    </lineage>
</organism>